<reference evidence="1" key="1">
    <citation type="submission" date="2009-06" db="EMBL/GenBank/DDBJ databases">
        <authorList>
            <consortium name="US DOE Joint Genome Institute (JGI-PGF)"/>
            <person name="Lucas S."/>
            <person name="Copeland A."/>
            <person name="Lapidus A."/>
            <person name="Glavina del Rio T."/>
            <person name="Dalin E."/>
            <person name="Tice H."/>
            <person name="Bruce D."/>
            <person name="Goodwin L."/>
            <person name="Pitluck S."/>
            <person name="Kyrpides N."/>
            <person name="Mavromatis K."/>
            <person name="Ivanova N."/>
            <person name="Saunders E."/>
            <person name="Brettin T."/>
            <person name="Detter J.C."/>
            <person name="Han C."/>
            <person name="Larimer F."/>
            <person name="Land M."/>
            <person name="Hauser L."/>
            <person name="Markowitz V."/>
            <person name="Cheng J.-F."/>
            <person name="Hugenholtz P."/>
            <person name="Woyke T."/>
            <person name="Wu D."/>
            <person name="Gronow S."/>
            <person name="Klenk H.-P."/>
            <person name="Eisen J.A."/>
        </authorList>
    </citation>
    <scope>NUCLEOTIDE SEQUENCE</scope>
    <source>
        <strain evidence="1">Eklund 17B</strain>
    </source>
</reference>
<accession>B2TRN3</accession>
<gene>
    <name evidence="1" type="ordered locus">CLL_A2390</name>
</gene>
<protein>
    <recommendedName>
        <fullName evidence="2">Phage major capsid protein</fullName>
    </recommendedName>
</protein>
<dbReference type="Pfam" id="PF25209">
    <property type="entry name" value="Phage_capsid_4"/>
    <property type="match status" value="1"/>
</dbReference>
<name>B2TRN3_CLOBB</name>
<evidence type="ECO:0008006" key="2">
    <source>
        <dbReference type="Google" id="ProtNLM"/>
    </source>
</evidence>
<sequence>MAIIVPDVYGQMTTEKVKGKLKIANMATILGELSGNVGDTVTFPMFKALSDAELMKKGDKITTEELSQTSDSKKIVQYGKGVKVYDVDDLTALGNFIENASEQQARIFAKSLDNEMVKDIDKQSLLKSSTLEAKAITEDELNKAMQLFGDEQDNSDFAGIVINSLLVPSFYKMEGFVNATKTYVNGENGKIENGVIGYFRGSIPVILADGNTYDTTTNECKTYIIKKGSLGVMPKRGLLVETERDASTKSTDVYADMIFACGLIQKDGVIIVRKTIA</sequence>
<accession>U4PM53</accession>
<dbReference type="EMBL" id="CP001056">
    <property type="protein sequence ID" value="ACD24566.1"/>
    <property type="molecule type" value="Genomic_DNA"/>
</dbReference>
<proteinExistence type="predicted"/>
<evidence type="ECO:0000313" key="1">
    <source>
        <dbReference type="EMBL" id="ACD24566.1"/>
    </source>
</evidence>
<reference evidence="1" key="2">
    <citation type="submission" date="2009-08" db="EMBL/GenBank/DDBJ databases">
        <authorList>
            <person name="Shrivastava S."/>
            <person name="Brinkac L.M."/>
            <person name="Dodson R.J."/>
            <person name="Harkins D.M."/>
            <person name="Durkin A.S."/>
            <person name="Sutton G."/>
        </authorList>
    </citation>
    <scope>NUCLEOTIDE SEQUENCE</scope>
    <source>
        <strain evidence="1">Eklund 17B</strain>
    </source>
</reference>
<dbReference type="PATRIC" id="fig|935198.13.peg.2348"/>
<dbReference type="HOGENOM" id="CLU_086288_0_0_9"/>
<dbReference type="AlphaFoldDB" id="B2TRN3"/>
<dbReference type="KEGG" id="cbk:CLL_A2390"/>
<organism evidence="1">
    <name type="scientific">Clostridium botulinum (strain Eklund 17B / Type B)</name>
    <dbReference type="NCBI Taxonomy" id="935198"/>
    <lineage>
        <taxon>Bacteria</taxon>
        <taxon>Bacillati</taxon>
        <taxon>Bacillota</taxon>
        <taxon>Clostridia</taxon>
        <taxon>Eubacteriales</taxon>
        <taxon>Clostridiaceae</taxon>
        <taxon>Clostridium</taxon>
    </lineage>
</organism>